<dbReference type="GO" id="GO:0046872">
    <property type="term" value="F:metal ion binding"/>
    <property type="evidence" value="ECO:0007669"/>
    <property type="project" value="UniProtKB-KW"/>
</dbReference>
<dbReference type="InterPro" id="IPR009056">
    <property type="entry name" value="Cyt_c-like_dom"/>
</dbReference>
<feature type="domain" description="Cytochrome c" evidence="8">
    <location>
        <begin position="24"/>
        <end position="126"/>
    </location>
</feature>
<dbReference type="InterPro" id="IPR002327">
    <property type="entry name" value="Cyt_c_1A/1B"/>
</dbReference>
<dbReference type="EMBL" id="JAICBX010000003">
    <property type="protein sequence ID" value="MBW8638831.1"/>
    <property type="molecule type" value="Genomic_DNA"/>
</dbReference>
<evidence type="ECO:0000256" key="1">
    <source>
        <dbReference type="ARBA" id="ARBA00022448"/>
    </source>
</evidence>
<name>A0AAE2ZM96_9HYPH</name>
<dbReference type="Gene3D" id="1.10.760.10">
    <property type="entry name" value="Cytochrome c-like domain"/>
    <property type="match status" value="1"/>
</dbReference>
<comment type="caution">
    <text evidence="9">The sequence shown here is derived from an EMBL/GenBank/DDBJ whole genome shotgun (WGS) entry which is preliminary data.</text>
</comment>
<dbReference type="InterPro" id="IPR036909">
    <property type="entry name" value="Cyt_c-like_dom_sf"/>
</dbReference>
<feature type="signal peptide" evidence="7">
    <location>
        <begin position="1"/>
        <end position="22"/>
    </location>
</feature>
<feature type="chain" id="PRO_5042132571" evidence="7">
    <location>
        <begin position="23"/>
        <end position="129"/>
    </location>
</feature>
<evidence type="ECO:0000256" key="6">
    <source>
        <dbReference type="PROSITE-ProRule" id="PRU00433"/>
    </source>
</evidence>
<evidence type="ECO:0000256" key="2">
    <source>
        <dbReference type="ARBA" id="ARBA00022617"/>
    </source>
</evidence>
<dbReference type="PRINTS" id="PR00604">
    <property type="entry name" value="CYTCHRMECIAB"/>
</dbReference>
<dbReference type="Proteomes" id="UP001196509">
    <property type="component" value="Unassembled WGS sequence"/>
</dbReference>
<evidence type="ECO:0000256" key="4">
    <source>
        <dbReference type="ARBA" id="ARBA00022982"/>
    </source>
</evidence>
<evidence type="ECO:0000256" key="3">
    <source>
        <dbReference type="ARBA" id="ARBA00022723"/>
    </source>
</evidence>
<keyword evidence="4" id="KW-0249">Electron transport</keyword>
<evidence type="ECO:0000259" key="8">
    <source>
        <dbReference type="PROSITE" id="PS51007"/>
    </source>
</evidence>
<keyword evidence="3 6" id="KW-0479">Metal-binding</keyword>
<sequence>MFSKFLAAMAVFTISATAPALADGDPAEGAKVFRKCRACHTVDQEKNRVGPHLVGIVGRPVASIDSFKYSGAMTEFGADGKVWDEETLTVYLRKPRALVKKTTMVFAGFKKDGDIENLLAYLSDPSAAE</sequence>
<keyword evidence="1" id="KW-0813">Transport</keyword>
<dbReference type="SUPFAM" id="SSF46626">
    <property type="entry name" value="Cytochrome c"/>
    <property type="match status" value="1"/>
</dbReference>
<gene>
    <name evidence="9" type="ORF">K1W69_16665</name>
</gene>
<keyword evidence="2 6" id="KW-0349">Heme</keyword>
<reference evidence="9" key="1">
    <citation type="submission" date="2021-08" db="EMBL/GenBank/DDBJ databases">
        <title>Hoeflea bacterium WL0058 sp. nov., isolated from the sediment.</title>
        <authorList>
            <person name="Wang L."/>
            <person name="Zhang D."/>
        </authorList>
    </citation>
    <scope>NUCLEOTIDE SEQUENCE</scope>
    <source>
        <strain evidence="9">WL0058</strain>
    </source>
</reference>
<dbReference type="Pfam" id="PF00034">
    <property type="entry name" value="Cytochrom_C"/>
    <property type="match status" value="1"/>
</dbReference>
<evidence type="ECO:0000313" key="10">
    <source>
        <dbReference type="Proteomes" id="UP001196509"/>
    </source>
</evidence>
<keyword evidence="10" id="KW-1185">Reference proteome</keyword>
<dbReference type="PROSITE" id="PS51007">
    <property type="entry name" value="CYTC"/>
    <property type="match status" value="1"/>
</dbReference>
<accession>A0AAE2ZM96</accession>
<keyword evidence="5 6" id="KW-0408">Iron</keyword>
<evidence type="ECO:0000256" key="5">
    <source>
        <dbReference type="ARBA" id="ARBA00023004"/>
    </source>
</evidence>
<evidence type="ECO:0000313" key="9">
    <source>
        <dbReference type="EMBL" id="MBW8638831.1"/>
    </source>
</evidence>
<dbReference type="GO" id="GO:0020037">
    <property type="term" value="F:heme binding"/>
    <property type="evidence" value="ECO:0007669"/>
    <property type="project" value="InterPro"/>
</dbReference>
<dbReference type="AlphaFoldDB" id="A0AAE2ZM96"/>
<organism evidence="9 10">
    <name type="scientific">Flavimaribacter sediminis</name>
    <dbReference type="NCBI Taxonomy" id="2865987"/>
    <lineage>
        <taxon>Bacteria</taxon>
        <taxon>Pseudomonadati</taxon>
        <taxon>Pseudomonadota</taxon>
        <taxon>Alphaproteobacteria</taxon>
        <taxon>Hyphomicrobiales</taxon>
        <taxon>Rhizobiaceae</taxon>
        <taxon>Flavimaribacter</taxon>
    </lineage>
</organism>
<dbReference type="GO" id="GO:0009055">
    <property type="term" value="F:electron transfer activity"/>
    <property type="evidence" value="ECO:0007669"/>
    <property type="project" value="InterPro"/>
</dbReference>
<keyword evidence="7" id="KW-0732">Signal</keyword>
<dbReference type="PANTHER" id="PTHR11961">
    <property type="entry name" value="CYTOCHROME C"/>
    <property type="match status" value="1"/>
</dbReference>
<proteinExistence type="predicted"/>
<dbReference type="RefSeq" id="WP_220229558.1">
    <property type="nucleotide sequence ID" value="NZ_JAICBX010000003.1"/>
</dbReference>
<protein>
    <submittedName>
        <fullName evidence="9">Cytochrome c family protein</fullName>
    </submittedName>
</protein>
<evidence type="ECO:0000256" key="7">
    <source>
        <dbReference type="SAM" id="SignalP"/>
    </source>
</evidence>